<evidence type="ECO:0000259" key="4">
    <source>
        <dbReference type="PROSITE" id="PS50003"/>
    </source>
</evidence>
<dbReference type="Gene3D" id="3.30.60.20">
    <property type="match status" value="1"/>
</dbReference>
<feature type="non-terminal residue" evidence="6">
    <location>
        <position position="202"/>
    </location>
</feature>
<keyword evidence="2" id="KW-0479">Metal-binding</keyword>
<dbReference type="InterPro" id="IPR055251">
    <property type="entry name" value="SOS1_NGEF_PH"/>
</dbReference>
<name>A0A8S3HF98_9BILA</name>
<comment type="caution">
    <text evidence="6">The sequence shown here is derived from an EMBL/GenBank/DDBJ whole genome shotgun (WGS) entry which is preliminary data.</text>
</comment>
<evidence type="ECO:0000256" key="2">
    <source>
        <dbReference type="ARBA" id="ARBA00022723"/>
    </source>
</evidence>
<feature type="non-terminal residue" evidence="6">
    <location>
        <position position="1"/>
    </location>
</feature>
<dbReference type="Pfam" id="PF00130">
    <property type="entry name" value="C1_1"/>
    <property type="match status" value="1"/>
</dbReference>
<dbReference type="PANTHER" id="PTHR45818:SF3">
    <property type="entry name" value="PROTEIN VAV"/>
    <property type="match status" value="1"/>
</dbReference>
<dbReference type="SUPFAM" id="SSF57889">
    <property type="entry name" value="Cysteine-rich domain"/>
    <property type="match status" value="1"/>
</dbReference>
<evidence type="ECO:0000313" key="7">
    <source>
        <dbReference type="Proteomes" id="UP000676336"/>
    </source>
</evidence>
<dbReference type="EMBL" id="CAJOBI010318466">
    <property type="protein sequence ID" value="CAF5181088.1"/>
    <property type="molecule type" value="Genomic_DNA"/>
</dbReference>
<dbReference type="Proteomes" id="UP000676336">
    <property type="component" value="Unassembled WGS sequence"/>
</dbReference>
<reference evidence="6" key="1">
    <citation type="submission" date="2021-02" db="EMBL/GenBank/DDBJ databases">
        <authorList>
            <person name="Nowell W R."/>
        </authorList>
    </citation>
    <scope>NUCLEOTIDE SEQUENCE</scope>
</reference>
<dbReference type="InterPro" id="IPR011993">
    <property type="entry name" value="PH-like_dom_sf"/>
</dbReference>
<dbReference type="GO" id="GO:0005085">
    <property type="term" value="F:guanyl-nucleotide exchange factor activity"/>
    <property type="evidence" value="ECO:0007669"/>
    <property type="project" value="TreeGrafter"/>
</dbReference>
<evidence type="ECO:0000256" key="1">
    <source>
        <dbReference type="ARBA" id="ARBA00022553"/>
    </source>
</evidence>
<evidence type="ECO:0000313" key="6">
    <source>
        <dbReference type="EMBL" id="CAF5181088.1"/>
    </source>
</evidence>
<dbReference type="SMART" id="SM00109">
    <property type="entry name" value="C1"/>
    <property type="match status" value="1"/>
</dbReference>
<sequence length="202" mass="24016">DVNQYINEAKRAHDNLKVIDNIEKTICDIKLPSDRCLRSYGRFIADEQFAVSDDGHRSATRTVFLFDRVLLICKVKGSEKYTFRAALFIQGCQIEELKAAKREFPFILRDNMKHEYRFVAKTEEKRAYWLKHLRDAIDRCSNPELFENGHYFQMKSFDEINPRCDLCNRYLCGIFYQGYECSRCQKKLHRECIKKLGSCFHR</sequence>
<keyword evidence="3" id="KW-0862">Zinc</keyword>
<dbReference type="PROSITE" id="PS00479">
    <property type="entry name" value="ZF_DAG_PE_1"/>
    <property type="match status" value="1"/>
</dbReference>
<dbReference type="PROSITE" id="PS50003">
    <property type="entry name" value="PH_DOMAIN"/>
    <property type="match status" value="1"/>
</dbReference>
<evidence type="ECO:0000259" key="5">
    <source>
        <dbReference type="PROSITE" id="PS50081"/>
    </source>
</evidence>
<dbReference type="GO" id="GO:0016477">
    <property type="term" value="P:cell migration"/>
    <property type="evidence" value="ECO:0007669"/>
    <property type="project" value="TreeGrafter"/>
</dbReference>
<feature type="domain" description="Phorbol-ester/DAG-type" evidence="5">
    <location>
        <begin position="149"/>
        <end position="199"/>
    </location>
</feature>
<dbReference type="SMART" id="SM00233">
    <property type="entry name" value="PH"/>
    <property type="match status" value="1"/>
</dbReference>
<dbReference type="Pfam" id="PF22697">
    <property type="entry name" value="SOS1_NGEF_PH"/>
    <property type="match status" value="1"/>
</dbReference>
<keyword evidence="1" id="KW-0597">Phosphoprotein</keyword>
<dbReference type="PROSITE" id="PS50081">
    <property type="entry name" value="ZF_DAG_PE_2"/>
    <property type="match status" value="1"/>
</dbReference>
<dbReference type="CDD" id="cd20810">
    <property type="entry name" value="C1_VAV"/>
    <property type="match status" value="1"/>
</dbReference>
<gene>
    <name evidence="6" type="ORF">SMN809_LOCUS68967</name>
</gene>
<dbReference type="PANTHER" id="PTHR45818">
    <property type="entry name" value="PROTEIN VAV"/>
    <property type="match status" value="1"/>
</dbReference>
<accession>A0A8S3HF98</accession>
<proteinExistence type="predicted"/>
<feature type="domain" description="PH" evidence="4">
    <location>
        <begin position="61"/>
        <end position="138"/>
    </location>
</feature>
<dbReference type="InterPro" id="IPR046349">
    <property type="entry name" value="C1-like_sf"/>
</dbReference>
<dbReference type="SUPFAM" id="SSF50729">
    <property type="entry name" value="PH domain-like"/>
    <property type="match status" value="1"/>
</dbReference>
<dbReference type="AlphaFoldDB" id="A0A8S3HF98"/>
<dbReference type="InterPro" id="IPR002219">
    <property type="entry name" value="PKC_DAG/PE"/>
</dbReference>
<organism evidence="6 7">
    <name type="scientific">Rotaria magnacalcarata</name>
    <dbReference type="NCBI Taxonomy" id="392030"/>
    <lineage>
        <taxon>Eukaryota</taxon>
        <taxon>Metazoa</taxon>
        <taxon>Spiralia</taxon>
        <taxon>Gnathifera</taxon>
        <taxon>Rotifera</taxon>
        <taxon>Eurotatoria</taxon>
        <taxon>Bdelloidea</taxon>
        <taxon>Philodinida</taxon>
        <taxon>Philodinidae</taxon>
        <taxon>Rotaria</taxon>
    </lineage>
</organism>
<dbReference type="GO" id="GO:0005737">
    <property type="term" value="C:cytoplasm"/>
    <property type="evidence" value="ECO:0007669"/>
    <property type="project" value="TreeGrafter"/>
</dbReference>
<protein>
    <recommendedName>
        <fullName evidence="8">Phorbol-ester/DAG-type domain-containing protein</fullName>
    </recommendedName>
</protein>
<evidence type="ECO:0008006" key="8">
    <source>
        <dbReference type="Google" id="ProtNLM"/>
    </source>
</evidence>
<evidence type="ECO:0000256" key="3">
    <source>
        <dbReference type="ARBA" id="ARBA00022833"/>
    </source>
</evidence>
<dbReference type="InterPro" id="IPR001849">
    <property type="entry name" value="PH_domain"/>
</dbReference>
<dbReference type="GO" id="GO:0046872">
    <property type="term" value="F:metal ion binding"/>
    <property type="evidence" value="ECO:0007669"/>
    <property type="project" value="UniProtKB-KW"/>
</dbReference>
<dbReference type="Gene3D" id="2.30.29.30">
    <property type="entry name" value="Pleckstrin-homology domain (PH domain)/Phosphotyrosine-binding domain (PTB)"/>
    <property type="match status" value="1"/>
</dbReference>